<dbReference type="InterPro" id="IPR001509">
    <property type="entry name" value="Epimerase_deHydtase"/>
</dbReference>
<dbReference type="Pfam" id="PF01370">
    <property type="entry name" value="Epimerase"/>
    <property type="match status" value="1"/>
</dbReference>
<name>A0AAE3QWU7_9BACT</name>
<gene>
    <name evidence="2" type="ORF">QNI16_25885</name>
    <name evidence="3" type="ORF">QNI19_05590</name>
</gene>
<keyword evidence="4" id="KW-1185">Reference proteome</keyword>
<dbReference type="PANTHER" id="PTHR43245">
    <property type="entry name" value="BIFUNCTIONAL POLYMYXIN RESISTANCE PROTEIN ARNA"/>
    <property type="match status" value="1"/>
</dbReference>
<dbReference type="InterPro" id="IPR036291">
    <property type="entry name" value="NAD(P)-bd_dom_sf"/>
</dbReference>
<accession>A0AAE3QWU7</accession>
<comment type="caution">
    <text evidence="2">The sequence shown here is derived from an EMBL/GenBank/DDBJ whole genome shotgun (WGS) entry which is preliminary data.</text>
</comment>
<evidence type="ECO:0000313" key="5">
    <source>
        <dbReference type="Proteomes" id="UP001241110"/>
    </source>
</evidence>
<dbReference type="AlphaFoldDB" id="A0AAE3QWU7"/>
<dbReference type="PANTHER" id="PTHR43245:SF23">
    <property type="entry name" value="NAD(P)-BINDING DOMAIN-CONTAINING PROTEIN"/>
    <property type="match status" value="1"/>
</dbReference>
<dbReference type="Proteomes" id="UP001228581">
    <property type="component" value="Unassembled WGS sequence"/>
</dbReference>
<dbReference type="Gene3D" id="3.40.50.720">
    <property type="entry name" value="NAD(P)-binding Rossmann-like Domain"/>
    <property type="match status" value="1"/>
</dbReference>
<dbReference type="EMBL" id="JASJOT010000002">
    <property type="protein sequence ID" value="MDJ1492392.1"/>
    <property type="molecule type" value="Genomic_DNA"/>
</dbReference>
<evidence type="ECO:0000313" key="3">
    <source>
        <dbReference type="EMBL" id="MDJ1492392.1"/>
    </source>
</evidence>
<organism evidence="2 5">
    <name type="scientific">Xanthocytophaga flava</name>
    <dbReference type="NCBI Taxonomy" id="3048013"/>
    <lineage>
        <taxon>Bacteria</taxon>
        <taxon>Pseudomonadati</taxon>
        <taxon>Bacteroidota</taxon>
        <taxon>Cytophagia</taxon>
        <taxon>Cytophagales</taxon>
        <taxon>Rhodocytophagaceae</taxon>
        <taxon>Xanthocytophaga</taxon>
    </lineage>
</organism>
<dbReference type="EMBL" id="JASJOS010000013">
    <property type="protein sequence ID" value="MDJ1483953.1"/>
    <property type="molecule type" value="Genomic_DNA"/>
</dbReference>
<feature type="domain" description="NAD-dependent epimerase/dehydratase" evidence="1">
    <location>
        <begin position="3"/>
        <end position="232"/>
    </location>
</feature>
<dbReference type="InterPro" id="IPR050177">
    <property type="entry name" value="Lipid_A_modif_metabolic_enz"/>
</dbReference>
<dbReference type="Proteomes" id="UP001241110">
    <property type="component" value="Unassembled WGS sequence"/>
</dbReference>
<dbReference type="SUPFAM" id="SSF51735">
    <property type="entry name" value="NAD(P)-binding Rossmann-fold domains"/>
    <property type="match status" value="1"/>
</dbReference>
<reference evidence="2 4" key="1">
    <citation type="submission" date="2023-05" db="EMBL/GenBank/DDBJ databases">
        <authorList>
            <person name="Zhang X."/>
        </authorList>
    </citation>
    <scope>NUCLEOTIDE SEQUENCE</scope>
    <source>
        <strain evidence="3 4">DM2B3-1</strain>
        <strain evidence="2">YF14B1</strain>
    </source>
</reference>
<proteinExistence type="predicted"/>
<evidence type="ECO:0000313" key="2">
    <source>
        <dbReference type="EMBL" id="MDJ1483953.1"/>
    </source>
</evidence>
<dbReference type="CDD" id="cd08946">
    <property type="entry name" value="SDR_e"/>
    <property type="match status" value="1"/>
</dbReference>
<evidence type="ECO:0000313" key="4">
    <source>
        <dbReference type="Proteomes" id="UP001228581"/>
    </source>
</evidence>
<evidence type="ECO:0000259" key="1">
    <source>
        <dbReference type="Pfam" id="PF01370"/>
    </source>
</evidence>
<sequence>MKILITGNMGYVGPGVVAHLRSVFPQATLIGYDMAYFANCLTNADFLPESKLDEQLFGDIRNVPASILEGVDAVVHLAAVSNDPMGNKYEEVTIDVNHKSSIALAEKAKAAGVKSFIFASSCSVYGAGGEGAKTEDSELNPLTAYARSKIFTERDLKPLADSNFTITCLRFATACGMSNRLRLDLVLNDFVAGAVTSKQITILSDGTPWRPLINVKDMAIAIEWAIERPASNGGEFLAINTGSNVWNYQVKEIAEAVAQIIPGTQVSINQEAPPDKRSYRVNFDLYAKLAPNHQVKRTLIDTIEELKENLEAMGFADGNFRNSQLMRLKVLNTLQDKQLIDSQLVWAK</sequence>
<dbReference type="RefSeq" id="WP_313984575.1">
    <property type="nucleotide sequence ID" value="NZ_JASJOR010000038.1"/>
</dbReference>
<protein>
    <submittedName>
        <fullName evidence="2">NAD-dependent epimerase/dehydratase</fullName>
    </submittedName>
</protein>